<keyword evidence="5" id="KW-1133">Transmembrane helix</keyword>
<dbReference type="GeneID" id="79870573"/>
<evidence type="ECO:0000256" key="4">
    <source>
        <dbReference type="ARBA" id="ARBA00022692"/>
    </source>
</evidence>
<evidence type="ECO:0000256" key="6">
    <source>
        <dbReference type="ARBA" id="ARBA00023136"/>
    </source>
</evidence>
<keyword evidence="6" id="KW-0472">Membrane</keyword>
<name>A0A8E2LGD5_9BACI</name>
<comment type="caution">
    <text evidence="8">The sequence shown here is derived from an EMBL/GenBank/DDBJ whole genome shotgun (WGS) entry which is preliminary data.</text>
</comment>
<dbReference type="RefSeq" id="WP_058004102.1">
    <property type="nucleotide sequence ID" value="NZ_BOQX01000013.1"/>
</dbReference>
<comment type="similarity">
    <text evidence="7">Belongs to the drug/metabolite transporter (DMT) superfamily. Small multidrug resistance (SMR) (TC 2.A.7.1) family.</text>
</comment>
<dbReference type="GO" id="GO:0005886">
    <property type="term" value="C:plasma membrane"/>
    <property type="evidence" value="ECO:0007669"/>
    <property type="project" value="UniProtKB-SubCell"/>
</dbReference>
<dbReference type="EMBL" id="MTLA01000004">
    <property type="protein sequence ID" value="OOP70343.1"/>
    <property type="molecule type" value="Genomic_DNA"/>
</dbReference>
<reference evidence="8 9" key="1">
    <citation type="submission" date="2017-01" db="EMBL/GenBank/DDBJ databases">
        <title>Draft genome sequence of Bacillus oleronius.</title>
        <authorList>
            <person name="Allam M."/>
        </authorList>
    </citation>
    <scope>NUCLEOTIDE SEQUENCE [LARGE SCALE GENOMIC DNA]</scope>
    <source>
        <strain evidence="8 9">DSM 9356</strain>
    </source>
</reference>
<dbReference type="InterPro" id="IPR037185">
    <property type="entry name" value="EmrE-like"/>
</dbReference>
<dbReference type="AlphaFoldDB" id="A0A8E2LGD5"/>
<organism evidence="8 9">
    <name type="scientific">Heyndrickxia oleronia</name>
    <dbReference type="NCBI Taxonomy" id="38875"/>
    <lineage>
        <taxon>Bacteria</taxon>
        <taxon>Bacillati</taxon>
        <taxon>Bacillota</taxon>
        <taxon>Bacilli</taxon>
        <taxon>Bacillales</taxon>
        <taxon>Bacillaceae</taxon>
        <taxon>Heyndrickxia</taxon>
    </lineage>
</organism>
<evidence type="ECO:0000256" key="1">
    <source>
        <dbReference type="ARBA" id="ARBA00004651"/>
    </source>
</evidence>
<protein>
    <submittedName>
        <fullName evidence="8">QacE family quaternary ammonium compound efflux SMR transporter</fullName>
    </submittedName>
</protein>
<dbReference type="Gene3D" id="1.10.3730.20">
    <property type="match status" value="1"/>
</dbReference>
<dbReference type="PANTHER" id="PTHR30561">
    <property type="entry name" value="SMR FAMILY PROTON-DEPENDENT DRUG EFFLUX TRANSPORTER SUGE"/>
    <property type="match status" value="1"/>
</dbReference>
<keyword evidence="3" id="KW-1003">Cell membrane</keyword>
<evidence type="ECO:0000256" key="7">
    <source>
        <dbReference type="RuleBase" id="RU003942"/>
    </source>
</evidence>
<sequence length="104" mass="11495">MVWGLLLLAGIEEVIATISMKYLDGWKKKWPIIVIVVGFSLSFYCLSTAMQTLPAGIAYAVWTGIGTIGITLADLFWFKEKINKFQAFSLLFILIGVIGMSLTS</sequence>
<keyword evidence="2" id="KW-0813">Transport</keyword>
<gene>
    <name evidence="8" type="ORF">BWZ43_00480</name>
</gene>
<evidence type="ECO:0000313" key="9">
    <source>
        <dbReference type="Proteomes" id="UP000189761"/>
    </source>
</evidence>
<evidence type="ECO:0000256" key="5">
    <source>
        <dbReference type="ARBA" id="ARBA00022989"/>
    </source>
</evidence>
<comment type="subcellular location">
    <subcellularLocation>
        <location evidence="1 7">Cell membrane</location>
        <topology evidence="1 7">Multi-pass membrane protein</topology>
    </subcellularLocation>
</comment>
<dbReference type="Pfam" id="PF00893">
    <property type="entry name" value="Multi_Drug_Res"/>
    <property type="match status" value="1"/>
</dbReference>
<keyword evidence="9" id="KW-1185">Reference proteome</keyword>
<dbReference type="InterPro" id="IPR000390">
    <property type="entry name" value="Small_drug/metabolite_transptr"/>
</dbReference>
<evidence type="ECO:0000313" key="8">
    <source>
        <dbReference type="EMBL" id="OOP70343.1"/>
    </source>
</evidence>
<dbReference type="GO" id="GO:0022857">
    <property type="term" value="F:transmembrane transporter activity"/>
    <property type="evidence" value="ECO:0007669"/>
    <property type="project" value="InterPro"/>
</dbReference>
<dbReference type="InterPro" id="IPR045324">
    <property type="entry name" value="Small_multidrug_res"/>
</dbReference>
<dbReference type="SUPFAM" id="SSF103481">
    <property type="entry name" value="Multidrug resistance efflux transporter EmrE"/>
    <property type="match status" value="1"/>
</dbReference>
<proteinExistence type="inferred from homology"/>
<keyword evidence="4 7" id="KW-0812">Transmembrane</keyword>
<dbReference type="Proteomes" id="UP000189761">
    <property type="component" value="Unassembled WGS sequence"/>
</dbReference>
<evidence type="ECO:0000256" key="2">
    <source>
        <dbReference type="ARBA" id="ARBA00022448"/>
    </source>
</evidence>
<dbReference type="PANTHER" id="PTHR30561:SF0">
    <property type="entry name" value="GUANIDINIUM EXPORTER"/>
    <property type="match status" value="1"/>
</dbReference>
<dbReference type="FunFam" id="1.10.3730.20:FF:000001">
    <property type="entry name" value="Quaternary ammonium compound resistance transporter SugE"/>
    <property type="match status" value="1"/>
</dbReference>
<evidence type="ECO:0000256" key="3">
    <source>
        <dbReference type="ARBA" id="ARBA00022475"/>
    </source>
</evidence>
<accession>A0A8E2LGD5</accession>